<keyword evidence="2" id="KW-0472">Membrane</keyword>
<dbReference type="EMBL" id="ML003243">
    <property type="protein sequence ID" value="RKP34340.1"/>
    <property type="molecule type" value="Genomic_DNA"/>
</dbReference>
<name>A0A4P9ZPR8_9FUNG</name>
<keyword evidence="4" id="KW-1185">Reference proteome</keyword>
<feature type="compositionally biased region" description="Polar residues" evidence="1">
    <location>
        <begin position="126"/>
        <end position="135"/>
    </location>
</feature>
<reference evidence="4" key="1">
    <citation type="journal article" date="2018" name="Nat. Microbiol.">
        <title>Leveraging single-cell genomics to expand the fungal tree of life.</title>
        <authorList>
            <person name="Ahrendt S.R."/>
            <person name="Quandt C.A."/>
            <person name="Ciobanu D."/>
            <person name="Clum A."/>
            <person name="Salamov A."/>
            <person name="Andreopoulos B."/>
            <person name="Cheng J.F."/>
            <person name="Woyke T."/>
            <person name="Pelin A."/>
            <person name="Henrissat B."/>
            <person name="Reynolds N.K."/>
            <person name="Benny G.L."/>
            <person name="Smith M.E."/>
            <person name="James T.Y."/>
            <person name="Grigoriev I.V."/>
        </authorList>
    </citation>
    <scope>NUCLEOTIDE SEQUENCE [LARGE SCALE GENOMIC DNA]</scope>
    <source>
        <strain evidence="4">RSA 468</strain>
    </source>
</reference>
<protein>
    <submittedName>
        <fullName evidence="3">Uncharacterized protein</fullName>
    </submittedName>
</protein>
<organism evidence="3 4">
    <name type="scientific">Dimargaris cristalligena</name>
    <dbReference type="NCBI Taxonomy" id="215637"/>
    <lineage>
        <taxon>Eukaryota</taxon>
        <taxon>Fungi</taxon>
        <taxon>Fungi incertae sedis</taxon>
        <taxon>Zoopagomycota</taxon>
        <taxon>Kickxellomycotina</taxon>
        <taxon>Dimargaritomycetes</taxon>
        <taxon>Dimargaritales</taxon>
        <taxon>Dimargaritaceae</taxon>
        <taxon>Dimargaris</taxon>
    </lineage>
</organism>
<feature type="transmembrane region" description="Helical" evidence="2">
    <location>
        <begin position="17"/>
        <end position="40"/>
    </location>
</feature>
<dbReference type="AlphaFoldDB" id="A0A4P9ZPR8"/>
<proteinExistence type="predicted"/>
<feature type="region of interest" description="Disordered" evidence="1">
    <location>
        <begin position="95"/>
        <end position="154"/>
    </location>
</feature>
<evidence type="ECO:0000313" key="4">
    <source>
        <dbReference type="Proteomes" id="UP000268162"/>
    </source>
</evidence>
<sequence>MPTLFINPTTTSRPISWIYIMFLFQSLAYYALLGWVIALLPWVQSSDKFYIDPARASYSGGFQPVTFYPVQKALPSLPKPRTRWIRITHLVKAGLRPLSPTPNPSKTSLVEPPPPSRLHSPRTPFASISQSTSPFGNPYQRARPSRVPPVPNRP</sequence>
<evidence type="ECO:0000256" key="2">
    <source>
        <dbReference type="SAM" id="Phobius"/>
    </source>
</evidence>
<gene>
    <name evidence="3" type="ORF">BJ085DRAFT_34267</name>
</gene>
<accession>A0A4P9ZPR8</accession>
<keyword evidence="2" id="KW-1133">Transmembrane helix</keyword>
<dbReference type="Proteomes" id="UP000268162">
    <property type="component" value="Unassembled WGS sequence"/>
</dbReference>
<keyword evidence="2" id="KW-0812">Transmembrane</keyword>
<evidence type="ECO:0000256" key="1">
    <source>
        <dbReference type="SAM" id="MobiDB-lite"/>
    </source>
</evidence>
<evidence type="ECO:0000313" key="3">
    <source>
        <dbReference type="EMBL" id="RKP34340.1"/>
    </source>
</evidence>